<dbReference type="InterPro" id="IPR008422">
    <property type="entry name" value="KN_HD"/>
</dbReference>
<dbReference type="RefSeq" id="XP_060285376.1">
    <property type="nucleotide sequence ID" value="XM_060423786.1"/>
</dbReference>
<dbReference type="PROSITE" id="PS00027">
    <property type="entry name" value="HOMEOBOX_1"/>
    <property type="match status" value="1"/>
</dbReference>
<feature type="compositionally biased region" description="Polar residues" evidence="5">
    <location>
        <begin position="373"/>
        <end position="392"/>
    </location>
</feature>
<evidence type="ECO:0000256" key="4">
    <source>
        <dbReference type="PROSITE-ProRule" id="PRU00108"/>
    </source>
</evidence>
<dbReference type="AlphaFoldDB" id="A0AAJ0C2W5"/>
<keyword evidence="8" id="KW-1185">Reference proteome</keyword>
<dbReference type="InterPro" id="IPR050224">
    <property type="entry name" value="TALE_homeobox"/>
</dbReference>
<dbReference type="PROSITE" id="PS50071">
    <property type="entry name" value="HOMEOBOX_2"/>
    <property type="match status" value="1"/>
</dbReference>
<dbReference type="InterPro" id="IPR017970">
    <property type="entry name" value="Homeobox_CS"/>
</dbReference>
<dbReference type="GO" id="GO:0003677">
    <property type="term" value="F:DNA binding"/>
    <property type="evidence" value="ECO:0007669"/>
    <property type="project" value="UniProtKB-UniRule"/>
</dbReference>
<dbReference type="CDD" id="cd00086">
    <property type="entry name" value="homeodomain"/>
    <property type="match status" value="1"/>
</dbReference>
<evidence type="ECO:0000256" key="5">
    <source>
        <dbReference type="SAM" id="MobiDB-lite"/>
    </source>
</evidence>
<dbReference type="EMBL" id="MU839003">
    <property type="protein sequence ID" value="KAK1769163.1"/>
    <property type="molecule type" value="Genomic_DNA"/>
</dbReference>
<accession>A0AAJ0C2W5</accession>
<dbReference type="PANTHER" id="PTHR11850">
    <property type="entry name" value="HOMEOBOX PROTEIN TRANSCRIPTION FACTORS"/>
    <property type="match status" value="1"/>
</dbReference>
<gene>
    <name evidence="7" type="ORF">QBC33DRAFT_344992</name>
</gene>
<sequence length="392" mass="43435">MSLPGLGPRDHFRIGESFRWHAGGQADSTWKTQDAGDRLSLPSIRQMIPETEIGTMGLVAASRASSSTASPISGHSGAVTTPEYTYSSYSNKRRRVSWGEEDDERASQVPRLYSHSLKDSPGLYPYPSLASARQPPSTVSPTTIPRPATESWAGPSRMVQTGVLPPIGERRRTLPNFASLPTHQQSVEDYPSERPRMAAFSSNSQMAAMEADTRPSQSGDSYGSYHPARAQSHSLRPPLYDQNSRSPVLRYPGSARVNERGGTVPIKDGKRPKRRGNLPKEATDSLRAWFITHLKHPYPTEEEKQQLLGQTGLEMNQISNWFINVRRRQWRLAVRNSQADVLSPSRTSNGRSPDASGRTDRDNGERLSDDEGSTCSDDSRPTNAERSPTYET</sequence>
<comment type="caution">
    <text evidence="7">The sequence shown here is derived from an EMBL/GenBank/DDBJ whole genome shotgun (WGS) entry which is preliminary data.</text>
</comment>
<dbReference type="SMART" id="SM00389">
    <property type="entry name" value="HOX"/>
    <property type="match status" value="1"/>
</dbReference>
<name>A0AAJ0C2W5_9PEZI</name>
<dbReference type="SUPFAM" id="SSF46689">
    <property type="entry name" value="Homeodomain-like"/>
    <property type="match status" value="1"/>
</dbReference>
<evidence type="ECO:0000256" key="1">
    <source>
        <dbReference type="ARBA" id="ARBA00023125"/>
    </source>
</evidence>
<evidence type="ECO:0000256" key="3">
    <source>
        <dbReference type="ARBA" id="ARBA00023242"/>
    </source>
</evidence>
<proteinExistence type="predicted"/>
<feature type="region of interest" description="Disordered" evidence="5">
    <location>
        <begin position="93"/>
        <end position="169"/>
    </location>
</feature>
<dbReference type="Gene3D" id="1.10.10.60">
    <property type="entry name" value="Homeodomain-like"/>
    <property type="match status" value="1"/>
</dbReference>
<reference evidence="7" key="1">
    <citation type="submission" date="2023-06" db="EMBL/GenBank/DDBJ databases">
        <title>Genome-scale phylogeny and comparative genomics of the fungal order Sordariales.</title>
        <authorList>
            <consortium name="Lawrence Berkeley National Laboratory"/>
            <person name="Hensen N."/>
            <person name="Bonometti L."/>
            <person name="Westerberg I."/>
            <person name="Brannstrom I.O."/>
            <person name="Guillou S."/>
            <person name="Cros-Aarteil S."/>
            <person name="Calhoun S."/>
            <person name="Haridas S."/>
            <person name="Kuo A."/>
            <person name="Mondo S."/>
            <person name="Pangilinan J."/>
            <person name="Riley R."/>
            <person name="Labutti K."/>
            <person name="Andreopoulos B."/>
            <person name="Lipzen A."/>
            <person name="Chen C."/>
            <person name="Yanf M."/>
            <person name="Daum C."/>
            <person name="Ng V."/>
            <person name="Clum A."/>
            <person name="Steindorff A."/>
            <person name="Ohm R."/>
            <person name="Martin F."/>
            <person name="Silar P."/>
            <person name="Natvig D."/>
            <person name="Lalanne C."/>
            <person name="Gautier V."/>
            <person name="Ament-Velasquez S.L."/>
            <person name="Kruys A."/>
            <person name="Hutchinson M.I."/>
            <person name="Powell A.J."/>
            <person name="Barry K."/>
            <person name="Miller A.N."/>
            <person name="Grigoriev I.V."/>
            <person name="Debuchy R."/>
            <person name="Gladieux P."/>
            <person name="Thoren M.H."/>
            <person name="Johannesson H."/>
        </authorList>
    </citation>
    <scope>NUCLEOTIDE SEQUENCE</scope>
    <source>
        <strain evidence="7">8032-3</strain>
    </source>
</reference>
<feature type="compositionally biased region" description="Basic and acidic residues" evidence="5">
    <location>
        <begin position="357"/>
        <end position="369"/>
    </location>
</feature>
<dbReference type="GO" id="GO:0005634">
    <property type="term" value="C:nucleus"/>
    <property type="evidence" value="ECO:0007669"/>
    <property type="project" value="UniProtKB-SubCell"/>
</dbReference>
<feature type="domain" description="Homeobox" evidence="6">
    <location>
        <begin position="269"/>
        <end position="332"/>
    </location>
</feature>
<feature type="compositionally biased region" description="Polar residues" evidence="5">
    <location>
        <begin position="336"/>
        <end position="351"/>
    </location>
</feature>
<evidence type="ECO:0000313" key="8">
    <source>
        <dbReference type="Proteomes" id="UP001244011"/>
    </source>
</evidence>
<keyword evidence="1 4" id="KW-0238">DNA-binding</keyword>
<dbReference type="GeneID" id="85306973"/>
<organism evidence="7 8">
    <name type="scientific">Phialemonium atrogriseum</name>
    <dbReference type="NCBI Taxonomy" id="1093897"/>
    <lineage>
        <taxon>Eukaryota</taxon>
        <taxon>Fungi</taxon>
        <taxon>Dikarya</taxon>
        <taxon>Ascomycota</taxon>
        <taxon>Pezizomycotina</taxon>
        <taxon>Sordariomycetes</taxon>
        <taxon>Sordariomycetidae</taxon>
        <taxon>Cephalothecales</taxon>
        <taxon>Cephalothecaceae</taxon>
        <taxon>Phialemonium</taxon>
    </lineage>
</organism>
<comment type="subcellular location">
    <subcellularLocation>
        <location evidence="4">Nucleus</location>
    </subcellularLocation>
</comment>
<evidence type="ECO:0000259" key="6">
    <source>
        <dbReference type="PROSITE" id="PS50071"/>
    </source>
</evidence>
<dbReference type="Pfam" id="PF05920">
    <property type="entry name" value="Homeobox_KN"/>
    <property type="match status" value="1"/>
</dbReference>
<dbReference type="Proteomes" id="UP001244011">
    <property type="component" value="Unassembled WGS sequence"/>
</dbReference>
<protein>
    <recommendedName>
        <fullName evidence="6">Homeobox domain-containing protein</fullName>
    </recommendedName>
</protein>
<dbReference type="GO" id="GO:0000981">
    <property type="term" value="F:DNA-binding transcription factor activity, RNA polymerase II-specific"/>
    <property type="evidence" value="ECO:0007669"/>
    <property type="project" value="InterPro"/>
</dbReference>
<feature type="DNA-binding region" description="Homeobox" evidence="4">
    <location>
        <begin position="271"/>
        <end position="333"/>
    </location>
</feature>
<feature type="region of interest" description="Disordered" evidence="5">
    <location>
        <begin position="336"/>
        <end position="392"/>
    </location>
</feature>
<evidence type="ECO:0000256" key="2">
    <source>
        <dbReference type="ARBA" id="ARBA00023155"/>
    </source>
</evidence>
<feature type="compositionally biased region" description="Polar residues" evidence="5">
    <location>
        <begin position="134"/>
        <end position="143"/>
    </location>
</feature>
<dbReference type="InterPro" id="IPR001356">
    <property type="entry name" value="HD"/>
</dbReference>
<evidence type="ECO:0000313" key="7">
    <source>
        <dbReference type="EMBL" id="KAK1769163.1"/>
    </source>
</evidence>
<keyword evidence="3 4" id="KW-0539">Nucleus</keyword>
<keyword evidence="2 4" id="KW-0371">Homeobox</keyword>
<feature type="region of interest" description="Disordered" evidence="5">
    <location>
        <begin position="204"/>
        <end position="281"/>
    </location>
</feature>
<dbReference type="InterPro" id="IPR009057">
    <property type="entry name" value="Homeodomain-like_sf"/>
</dbReference>